<dbReference type="Proteomes" id="UP000177230">
    <property type="component" value="Unassembled WGS sequence"/>
</dbReference>
<feature type="transmembrane region" description="Helical" evidence="1">
    <location>
        <begin position="12"/>
        <end position="39"/>
    </location>
</feature>
<keyword evidence="1" id="KW-0472">Membrane</keyword>
<accession>A0A1F5RFY5</accession>
<evidence type="ECO:0000313" key="2">
    <source>
        <dbReference type="EMBL" id="OGF13346.1"/>
    </source>
</evidence>
<dbReference type="InterPro" id="IPR029787">
    <property type="entry name" value="Nucleotide_cyclase"/>
</dbReference>
<evidence type="ECO:0000313" key="3">
    <source>
        <dbReference type="Proteomes" id="UP000177230"/>
    </source>
</evidence>
<reference evidence="2 3" key="1">
    <citation type="journal article" date="2016" name="Nat. Commun.">
        <title>Thousands of microbial genomes shed light on interconnected biogeochemical processes in an aquifer system.</title>
        <authorList>
            <person name="Anantharaman K."/>
            <person name="Brown C.T."/>
            <person name="Hug L.A."/>
            <person name="Sharon I."/>
            <person name="Castelle C.J."/>
            <person name="Probst A.J."/>
            <person name="Thomas B.C."/>
            <person name="Singh A."/>
            <person name="Wilkins M.J."/>
            <person name="Karaoz U."/>
            <person name="Brodie E.L."/>
            <person name="Williams K.H."/>
            <person name="Hubbard S.S."/>
            <person name="Banfield J.F."/>
        </authorList>
    </citation>
    <scope>NUCLEOTIDE SEQUENCE [LARGE SCALE GENOMIC DNA]</scope>
</reference>
<comment type="caution">
    <text evidence="2">The sequence shown here is derived from an EMBL/GenBank/DDBJ whole genome shotgun (WGS) entry which is preliminary data.</text>
</comment>
<proteinExistence type="predicted"/>
<dbReference type="EMBL" id="MFFM01000020">
    <property type="protein sequence ID" value="OGF13346.1"/>
    <property type="molecule type" value="Genomic_DNA"/>
</dbReference>
<keyword evidence="1" id="KW-1133">Transmembrane helix</keyword>
<evidence type="ECO:0000256" key="1">
    <source>
        <dbReference type="SAM" id="Phobius"/>
    </source>
</evidence>
<gene>
    <name evidence="2" type="ORF">A2024_00035</name>
</gene>
<name>A0A1F5RFY5_9BACT</name>
<dbReference type="AlphaFoldDB" id="A0A1F5RFY5"/>
<dbReference type="SUPFAM" id="SSF55073">
    <property type="entry name" value="Nucleotide cyclase"/>
    <property type="match status" value="1"/>
</dbReference>
<sequence length="71" mass="7509">MKINLMKLPAIYGMAGALAGYFLLHPASMFIHSIGVAVFPEDGRSVDEMVGKAGAALYIAKDLGRNRVVSG</sequence>
<organism evidence="2 3">
    <name type="scientific">Candidatus Edwardsbacteria bacterium GWF2_54_11</name>
    <dbReference type="NCBI Taxonomy" id="1817851"/>
    <lineage>
        <taxon>Bacteria</taxon>
        <taxon>Candidatus Edwardsiibacteriota</taxon>
    </lineage>
</organism>
<protein>
    <recommendedName>
        <fullName evidence="4">GGDEF domain-containing protein</fullName>
    </recommendedName>
</protein>
<evidence type="ECO:0008006" key="4">
    <source>
        <dbReference type="Google" id="ProtNLM"/>
    </source>
</evidence>
<dbReference type="Gene3D" id="3.30.70.270">
    <property type="match status" value="1"/>
</dbReference>
<dbReference type="InterPro" id="IPR043128">
    <property type="entry name" value="Rev_trsase/Diguanyl_cyclase"/>
</dbReference>
<keyword evidence="1" id="KW-0812">Transmembrane</keyword>